<reference evidence="1 2" key="1">
    <citation type="submission" date="2017-02" db="EMBL/GenBank/DDBJ databases">
        <title>Complete genome sequence of Brachyspira hampsonii genomovar I strain NSH-16 (ATCC BAA-2463).</title>
        <authorList>
            <person name="Mirajkar N.S."/>
            <person name="Gebhart C.J."/>
        </authorList>
    </citation>
    <scope>NUCLEOTIDE SEQUENCE [LARGE SCALE GENOMIC DNA]</scope>
    <source>
        <strain evidence="1 2">NSH-16</strain>
    </source>
</reference>
<name>A0AAC9XK13_9SPIR</name>
<dbReference type="RefSeq" id="WP_069731872.1">
    <property type="nucleotide sequence ID" value="NZ_CP019914.1"/>
</dbReference>
<dbReference type="EMBL" id="CP019914">
    <property type="protein sequence ID" value="ASJ21372.1"/>
    <property type="molecule type" value="Genomic_DNA"/>
</dbReference>
<protein>
    <recommendedName>
        <fullName evidence="3">IrrE N-terminal-like domain-containing protein</fullName>
    </recommendedName>
</protein>
<evidence type="ECO:0000313" key="1">
    <source>
        <dbReference type="EMBL" id="ASJ21372.1"/>
    </source>
</evidence>
<dbReference type="AlphaFoldDB" id="A0AAC9XK13"/>
<evidence type="ECO:0008006" key="3">
    <source>
        <dbReference type="Google" id="ProtNLM"/>
    </source>
</evidence>
<accession>A0AAC9XK13</accession>
<organism evidence="1 2">
    <name type="scientific">Brachyspira hampsonii</name>
    <dbReference type="NCBI Taxonomy" id="1287055"/>
    <lineage>
        <taxon>Bacteria</taxon>
        <taxon>Pseudomonadati</taxon>
        <taxon>Spirochaetota</taxon>
        <taxon>Spirochaetia</taxon>
        <taxon>Brachyspirales</taxon>
        <taxon>Brachyspiraceae</taxon>
        <taxon>Brachyspira</taxon>
    </lineage>
</organism>
<dbReference type="Proteomes" id="UP000264880">
    <property type="component" value="Chromosome"/>
</dbReference>
<dbReference type="Gene3D" id="1.10.10.2910">
    <property type="match status" value="1"/>
</dbReference>
<proteinExistence type="predicted"/>
<sequence>MDAIEFNNKNDIYELEKSLEDEQSSSSILDIIDESVFNNLLFNDIVFTPRIGRLSNNNKEIFNKITSSSFKDKIKEDIINHYQKVNKNNFFNFKKEYKSIIQNQYNIIKKAMSIKDNNKNYLNDIQTFLKSNGIMLFVKHNINMELKDLDGFSCFYNEYPVIVIYDKTDKRRMMFTIMHELYHLMYDENESFADKFAGSALLTIKDVEDLCPEVVKDKNYIEKNYVDTLKIICLNNFVSVRAATKTLSNYNYLLKEEIEYEKYFEEIREYIEDKNIEITIKSIDEQ</sequence>
<gene>
    <name evidence="1" type="ORF">BHAMNSH16_06830</name>
</gene>
<dbReference type="KEGG" id="bhp:BHAMNSH16_06830"/>
<evidence type="ECO:0000313" key="2">
    <source>
        <dbReference type="Proteomes" id="UP000264880"/>
    </source>
</evidence>
<keyword evidence="2" id="KW-1185">Reference proteome</keyword>